<evidence type="ECO:0000313" key="3">
    <source>
        <dbReference type="Proteomes" id="UP001225356"/>
    </source>
</evidence>
<keyword evidence="3" id="KW-1185">Reference proteome</keyword>
<dbReference type="Proteomes" id="UP001225356">
    <property type="component" value="Unassembled WGS sequence"/>
</dbReference>
<proteinExistence type="predicted"/>
<sequence length="60" mass="6923">MLLEEQVDADGLNARTVSMLYEVCVTRRLRRSRYRLDESLSQGQEARDLRDLAAKGRLTP</sequence>
<dbReference type="RefSeq" id="WP_307555563.1">
    <property type="nucleotide sequence ID" value="NZ_JAUSQU010000001.1"/>
</dbReference>
<accession>A0ABT9Q5D9</accession>
<name>A0ABT9Q5D9_9ACTN</name>
<dbReference type="EMBL" id="JAUSQU010000001">
    <property type="protein sequence ID" value="MDP9841882.1"/>
    <property type="molecule type" value="Genomic_DNA"/>
</dbReference>
<feature type="region of interest" description="Disordered" evidence="1">
    <location>
        <begin position="37"/>
        <end position="60"/>
    </location>
</feature>
<reference evidence="2 3" key="1">
    <citation type="submission" date="2023-07" db="EMBL/GenBank/DDBJ databases">
        <title>Sequencing the genomes of 1000 actinobacteria strains.</title>
        <authorList>
            <person name="Klenk H.-P."/>
        </authorList>
    </citation>
    <scope>NUCLEOTIDE SEQUENCE [LARGE SCALE GENOMIC DNA]</scope>
    <source>
        <strain evidence="2 3">DSM 46740</strain>
    </source>
</reference>
<gene>
    <name evidence="2" type="ORF">J2853_001093</name>
</gene>
<evidence type="ECO:0000256" key="1">
    <source>
        <dbReference type="SAM" id="MobiDB-lite"/>
    </source>
</evidence>
<evidence type="ECO:0000313" key="2">
    <source>
        <dbReference type="EMBL" id="MDP9841882.1"/>
    </source>
</evidence>
<organism evidence="2 3">
    <name type="scientific">Streptosporangium lutulentum</name>
    <dbReference type="NCBI Taxonomy" id="1461250"/>
    <lineage>
        <taxon>Bacteria</taxon>
        <taxon>Bacillati</taxon>
        <taxon>Actinomycetota</taxon>
        <taxon>Actinomycetes</taxon>
        <taxon>Streptosporangiales</taxon>
        <taxon>Streptosporangiaceae</taxon>
        <taxon>Streptosporangium</taxon>
    </lineage>
</organism>
<feature type="compositionally biased region" description="Basic and acidic residues" evidence="1">
    <location>
        <begin position="45"/>
        <end position="54"/>
    </location>
</feature>
<protein>
    <submittedName>
        <fullName evidence="2">Uncharacterized protein</fullName>
    </submittedName>
</protein>
<comment type="caution">
    <text evidence="2">The sequence shown here is derived from an EMBL/GenBank/DDBJ whole genome shotgun (WGS) entry which is preliminary data.</text>
</comment>